<keyword evidence="2" id="KW-1185">Reference proteome</keyword>
<proteinExistence type="predicted"/>
<evidence type="ECO:0000313" key="2">
    <source>
        <dbReference type="Proteomes" id="UP001319921"/>
    </source>
</evidence>
<accession>A0AAQ4CNK1</accession>
<dbReference type="Proteomes" id="UP001319921">
    <property type="component" value="Chromosome"/>
</dbReference>
<dbReference type="RefSeq" id="WP_229571384.1">
    <property type="nucleotide sequence ID" value="NZ_AP025226.1"/>
</dbReference>
<dbReference type="EMBL" id="AP025226">
    <property type="protein sequence ID" value="BDB97382.1"/>
    <property type="molecule type" value="Genomic_DNA"/>
</dbReference>
<dbReference type="KEGG" id="scas:SACC_03990"/>
<dbReference type="GeneID" id="68865127"/>
<protein>
    <submittedName>
        <fullName evidence="1">Uncharacterized protein</fullName>
    </submittedName>
</protein>
<organism evidence="1 2">
    <name type="scientific">Saccharolobus caldissimus</name>
    <dbReference type="NCBI Taxonomy" id="1702097"/>
    <lineage>
        <taxon>Archaea</taxon>
        <taxon>Thermoproteota</taxon>
        <taxon>Thermoprotei</taxon>
        <taxon>Sulfolobales</taxon>
        <taxon>Sulfolobaceae</taxon>
        <taxon>Saccharolobus</taxon>
    </lineage>
</organism>
<gene>
    <name evidence="1" type="ORF">SACC_03990</name>
</gene>
<evidence type="ECO:0000313" key="1">
    <source>
        <dbReference type="EMBL" id="BDB97382.1"/>
    </source>
</evidence>
<dbReference type="AlphaFoldDB" id="A0AAQ4CNK1"/>
<sequence>MTQERVVRVLAYYRDPGLIERIASNFRKLFMDINWIYGWKVNDENLYEFYIGVKDHTNFTTAVLVLSKTVDVEKVEVLEVTQMKKIIIRNGNVITDERERATEDDMIIYVPVFNKVKGYSWGETYVKNIH</sequence>
<name>A0AAQ4CNK1_9CREN</name>
<reference evidence="1 2" key="1">
    <citation type="journal article" date="2022" name="Microbiol. Resour. Announc.">
        <title>Complete Genome Sequence of the Hyperthermophilic and Acidophilic Archaeon Saccharolobus caldissimus Strain HS-3T.</title>
        <authorList>
            <person name="Sakai H.D."/>
            <person name="Kurosawa N."/>
        </authorList>
    </citation>
    <scope>NUCLEOTIDE SEQUENCE [LARGE SCALE GENOMIC DNA]</scope>
    <source>
        <strain evidence="1 2">JCM32116</strain>
    </source>
</reference>